<gene>
    <name evidence="4" type="ORF">RSO01_92700</name>
</gene>
<comment type="cofactor">
    <cofactor evidence="1">
        <name>pyridoxal 5'-phosphate</name>
        <dbReference type="ChEBI" id="CHEBI:597326"/>
    </cofactor>
</comment>
<dbReference type="GO" id="GO:0008838">
    <property type="term" value="F:diaminopropionate ammonia-lyase activity"/>
    <property type="evidence" value="ECO:0007669"/>
    <property type="project" value="InterPro"/>
</dbReference>
<feature type="domain" description="Tryptophan synthase beta chain-like PALP" evidence="3">
    <location>
        <begin position="45"/>
        <end position="376"/>
    </location>
</feature>
<dbReference type="OrthoDB" id="34584at2"/>
<dbReference type="Proteomes" id="UP000321058">
    <property type="component" value="Unassembled WGS sequence"/>
</dbReference>
<dbReference type="RefSeq" id="WP_147157366.1">
    <property type="nucleotide sequence ID" value="NZ_BKAJ01000308.1"/>
</dbReference>
<dbReference type="InterPro" id="IPR036052">
    <property type="entry name" value="TrpB-like_PALP_sf"/>
</dbReference>
<keyword evidence="5" id="KW-1185">Reference proteome</keyword>
<dbReference type="AlphaFoldDB" id="A0A512NT23"/>
<comment type="caution">
    <text evidence="4">The sequence shown here is derived from an EMBL/GenBank/DDBJ whole genome shotgun (WGS) entry which is preliminary data.</text>
</comment>
<dbReference type="InterPro" id="IPR001926">
    <property type="entry name" value="TrpB-like_PALP"/>
</dbReference>
<dbReference type="Gene3D" id="3.40.50.1100">
    <property type="match status" value="2"/>
</dbReference>
<proteinExistence type="predicted"/>
<keyword evidence="4" id="KW-0456">Lyase</keyword>
<name>A0A512NT23_9HYPH</name>
<dbReference type="GO" id="GO:0030170">
    <property type="term" value="F:pyridoxal phosphate binding"/>
    <property type="evidence" value="ECO:0007669"/>
    <property type="project" value="InterPro"/>
</dbReference>
<reference evidence="4 5" key="1">
    <citation type="submission" date="2019-07" db="EMBL/GenBank/DDBJ databases">
        <title>Whole genome shotgun sequence of Reyranella soli NBRC 108950.</title>
        <authorList>
            <person name="Hosoyama A."/>
            <person name="Uohara A."/>
            <person name="Ohji S."/>
            <person name="Ichikawa N."/>
        </authorList>
    </citation>
    <scope>NUCLEOTIDE SEQUENCE [LARGE SCALE GENOMIC DNA]</scope>
    <source>
        <strain evidence="4 5">NBRC 108950</strain>
    </source>
</reference>
<dbReference type="NCBIfam" id="NF006058">
    <property type="entry name" value="PRK08206.1"/>
    <property type="match status" value="1"/>
</dbReference>
<keyword evidence="2" id="KW-0663">Pyridoxal phosphate</keyword>
<dbReference type="EMBL" id="BKAJ01000308">
    <property type="protein sequence ID" value="GEP62104.1"/>
    <property type="molecule type" value="Genomic_DNA"/>
</dbReference>
<evidence type="ECO:0000256" key="2">
    <source>
        <dbReference type="ARBA" id="ARBA00022898"/>
    </source>
</evidence>
<evidence type="ECO:0000259" key="3">
    <source>
        <dbReference type="Pfam" id="PF00291"/>
    </source>
</evidence>
<evidence type="ECO:0000313" key="4">
    <source>
        <dbReference type="EMBL" id="GEP62104.1"/>
    </source>
</evidence>
<dbReference type="NCBIfam" id="TIGR01747">
    <property type="entry name" value="diampropi_NH3ly"/>
    <property type="match status" value="1"/>
</dbReference>
<evidence type="ECO:0000313" key="5">
    <source>
        <dbReference type="Proteomes" id="UP000321058"/>
    </source>
</evidence>
<accession>A0A512NT23</accession>
<sequence>MVTPWLEKNPRTAKGLKFGRDQQYVINPNGIAELCEELKQCPRHVPTPLVALPALAERLGLSEIRVKDESQRFGFGAFKALGGVIAVYNALSSAVGDAYHTNASFADVMNGRHKEVTRPFVFSTASSGNHGRSVAAGAKLFGNRCVIFLPKFTSAEKEAAIRARGAEVIRIDGDYDTAVAECKRRSQENGWAIISDTSWDGYDSAPRSVMRGYCVLAHEAVTQWQQAPTHVFVQAGVGGLAAAVIGYLWAVLPTRPTFVVVEPESADCWFQSNRVGKPTLASGNADTVMGGLACREISPITWPVVGEATDWFMTIEEDQVLPARRLLGHPLDGDAAIASGPSGCAGMAGLARVCTDEAAFKALKLDRHSRVLLINSEGNLGEEPA</sequence>
<dbReference type="SUPFAM" id="SSF53686">
    <property type="entry name" value="Tryptophan synthase beta subunit-like PLP-dependent enzymes"/>
    <property type="match status" value="1"/>
</dbReference>
<dbReference type="PANTHER" id="PTHR42937">
    <property type="match status" value="1"/>
</dbReference>
<protein>
    <submittedName>
        <fullName evidence="4">Diaminopropionate ammonia-lyase</fullName>
    </submittedName>
</protein>
<evidence type="ECO:0000256" key="1">
    <source>
        <dbReference type="ARBA" id="ARBA00001933"/>
    </source>
</evidence>
<dbReference type="Pfam" id="PF00291">
    <property type="entry name" value="PALP"/>
    <property type="match status" value="1"/>
</dbReference>
<dbReference type="InterPro" id="IPR010081">
    <property type="entry name" value="DiNH2opropionate_NH3_lyase"/>
</dbReference>
<organism evidence="4 5">
    <name type="scientific">Reyranella soli</name>
    <dbReference type="NCBI Taxonomy" id="1230389"/>
    <lineage>
        <taxon>Bacteria</taxon>
        <taxon>Pseudomonadati</taxon>
        <taxon>Pseudomonadota</taxon>
        <taxon>Alphaproteobacteria</taxon>
        <taxon>Hyphomicrobiales</taxon>
        <taxon>Reyranellaceae</taxon>
        <taxon>Reyranella</taxon>
    </lineage>
</organism>
<dbReference type="PANTHER" id="PTHR42937:SF1">
    <property type="entry name" value="DIAMINOPROPIONATE AMMONIA-LYASE"/>
    <property type="match status" value="1"/>
</dbReference>